<evidence type="ECO:0000259" key="3">
    <source>
        <dbReference type="PROSITE" id="PS51173"/>
    </source>
</evidence>
<feature type="region of interest" description="Disordered" evidence="1">
    <location>
        <begin position="1"/>
        <end position="29"/>
    </location>
</feature>
<evidence type="ECO:0000313" key="4">
    <source>
        <dbReference type="EMBL" id="MBW8487182.1"/>
    </source>
</evidence>
<dbReference type="EMBL" id="JAIBOA010000031">
    <property type="protein sequence ID" value="MBW8487182.1"/>
    <property type="molecule type" value="Genomic_DNA"/>
</dbReference>
<evidence type="ECO:0000256" key="1">
    <source>
        <dbReference type="SAM" id="MobiDB-lite"/>
    </source>
</evidence>
<feature type="region of interest" description="Disordered" evidence="1">
    <location>
        <begin position="83"/>
        <end position="135"/>
    </location>
</feature>
<evidence type="ECO:0000313" key="5">
    <source>
        <dbReference type="Proteomes" id="UP000774570"/>
    </source>
</evidence>
<keyword evidence="2" id="KW-0812">Transmembrane</keyword>
<protein>
    <submittedName>
        <fullName evidence="4">Cellulose-binding domain-containing protein</fullName>
    </submittedName>
</protein>
<dbReference type="InterPro" id="IPR012291">
    <property type="entry name" value="CBM2_carb-bd_dom_sf"/>
</dbReference>
<feature type="compositionally biased region" description="Low complexity" evidence="1">
    <location>
        <begin position="117"/>
        <end position="130"/>
    </location>
</feature>
<gene>
    <name evidence="4" type="ORF">K1Y72_32795</name>
</gene>
<reference evidence="4 5" key="1">
    <citation type="submission" date="2021-07" db="EMBL/GenBank/DDBJ databases">
        <title>Actinomadura sp. PM05-2 isolated from lichen.</title>
        <authorList>
            <person name="Somphong A."/>
            <person name="Phongsopitanun W."/>
            <person name="Tanasupawat S."/>
            <person name="Peongsungnone V."/>
        </authorList>
    </citation>
    <scope>NUCLEOTIDE SEQUENCE [LARGE SCALE GENOMIC DNA]</scope>
    <source>
        <strain evidence="4 5">PM05-2</strain>
    </source>
</reference>
<proteinExistence type="predicted"/>
<dbReference type="RefSeq" id="WP_220170423.1">
    <property type="nucleotide sequence ID" value="NZ_JAIBOA010000031.1"/>
</dbReference>
<name>A0ABS7G5U4_9ACTN</name>
<accession>A0ABS7G5U4</accession>
<comment type="caution">
    <text evidence="4">The sequence shown here is derived from an EMBL/GenBank/DDBJ whole genome shotgun (WGS) entry which is preliminary data.</text>
</comment>
<dbReference type="InterPro" id="IPR008965">
    <property type="entry name" value="CBM2/CBM3_carb-bd_dom_sf"/>
</dbReference>
<keyword evidence="5" id="KW-1185">Reference proteome</keyword>
<feature type="compositionally biased region" description="Pro residues" evidence="1">
    <location>
        <begin position="89"/>
        <end position="100"/>
    </location>
</feature>
<feature type="domain" description="CBM2" evidence="3">
    <location>
        <begin position="125"/>
        <end position="232"/>
    </location>
</feature>
<dbReference type="Proteomes" id="UP000774570">
    <property type="component" value="Unassembled WGS sequence"/>
</dbReference>
<organism evidence="4 5">
    <name type="scientific">Actinomadura parmotrematis</name>
    <dbReference type="NCBI Taxonomy" id="2864039"/>
    <lineage>
        <taxon>Bacteria</taxon>
        <taxon>Bacillati</taxon>
        <taxon>Actinomycetota</taxon>
        <taxon>Actinomycetes</taxon>
        <taxon>Streptosporangiales</taxon>
        <taxon>Thermomonosporaceae</taxon>
        <taxon>Actinomadura</taxon>
    </lineage>
</organism>
<sequence length="232" mass="22474">MSGEVSRLNDVPERGSHRRPAPAARDRLRSRPVLIGAAGAGAAAVAALGLYALRGGDEPDTAVAAAPAGPGVASGGVAPGPTYGRVVPPKAPPAPAPSPSASPSKSAAPSPSPTPPASRSASPRPPAGSARLTASYGTANRWREGFIGTITVTNRGAAPSAGWRLAAFFPGRTSITSAWGQGGAVATSSSRNGVGASGGPLAPGASVQVGFQATGRATGPASCVLDGRSCSG</sequence>
<evidence type="ECO:0000256" key="2">
    <source>
        <dbReference type="SAM" id="Phobius"/>
    </source>
</evidence>
<dbReference type="SUPFAM" id="SSF49384">
    <property type="entry name" value="Carbohydrate-binding domain"/>
    <property type="match status" value="1"/>
</dbReference>
<dbReference type="PROSITE" id="PS51173">
    <property type="entry name" value="CBM2"/>
    <property type="match status" value="1"/>
</dbReference>
<dbReference type="SMART" id="SM00637">
    <property type="entry name" value="CBD_II"/>
    <property type="match status" value="1"/>
</dbReference>
<keyword evidence="2" id="KW-0472">Membrane</keyword>
<dbReference type="Pfam" id="PF00553">
    <property type="entry name" value="CBM_2"/>
    <property type="match status" value="1"/>
</dbReference>
<dbReference type="Gene3D" id="2.60.40.290">
    <property type="match status" value="1"/>
</dbReference>
<dbReference type="InterPro" id="IPR001919">
    <property type="entry name" value="CBD2"/>
</dbReference>
<feature type="transmembrane region" description="Helical" evidence="2">
    <location>
        <begin position="33"/>
        <end position="53"/>
    </location>
</feature>
<keyword evidence="2" id="KW-1133">Transmembrane helix</keyword>